<evidence type="ECO:0000256" key="2">
    <source>
        <dbReference type="SAM" id="Phobius"/>
    </source>
</evidence>
<evidence type="ECO:0000313" key="3">
    <source>
        <dbReference type="EMBL" id="KAF2734303.1"/>
    </source>
</evidence>
<reference evidence="3" key="1">
    <citation type="journal article" date="2020" name="Stud. Mycol.">
        <title>101 Dothideomycetes genomes: a test case for predicting lifestyles and emergence of pathogens.</title>
        <authorList>
            <person name="Haridas S."/>
            <person name="Albert R."/>
            <person name="Binder M."/>
            <person name="Bloem J."/>
            <person name="Labutti K."/>
            <person name="Salamov A."/>
            <person name="Andreopoulos B."/>
            <person name="Baker S."/>
            <person name="Barry K."/>
            <person name="Bills G."/>
            <person name="Bluhm B."/>
            <person name="Cannon C."/>
            <person name="Castanera R."/>
            <person name="Culley D."/>
            <person name="Daum C."/>
            <person name="Ezra D."/>
            <person name="Gonzalez J."/>
            <person name="Henrissat B."/>
            <person name="Kuo A."/>
            <person name="Liang C."/>
            <person name="Lipzen A."/>
            <person name="Lutzoni F."/>
            <person name="Magnuson J."/>
            <person name="Mondo S."/>
            <person name="Nolan M."/>
            <person name="Ohm R."/>
            <person name="Pangilinan J."/>
            <person name="Park H.-J."/>
            <person name="Ramirez L."/>
            <person name="Alfaro M."/>
            <person name="Sun H."/>
            <person name="Tritt A."/>
            <person name="Yoshinaga Y."/>
            <person name="Zwiers L.-H."/>
            <person name="Turgeon B."/>
            <person name="Goodwin S."/>
            <person name="Spatafora J."/>
            <person name="Crous P."/>
            <person name="Grigoriev I."/>
        </authorList>
    </citation>
    <scope>NUCLEOTIDE SEQUENCE</scope>
    <source>
        <strain evidence="3">CBS 125425</strain>
    </source>
</reference>
<feature type="transmembrane region" description="Helical" evidence="2">
    <location>
        <begin position="36"/>
        <end position="60"/>
    </location>
</feature>
<dbReference type="EMBL" id="ML996149">
    <property type="protein sequence ID" value="KAF2734303.1"/>
    <property type="molecule type" value="Genomic_DNA"/>
</dbReference>
<comment type="caution">
    <text evidence="3">The sequence shown here is derived from an EMBL/GenBank/DDBJ whole genome shotgun (WGS) entry which is preliminary data.</text>
</comment>
<evidence type="ECO:0000256" key="1">
    <source>
        <dbReference type="SAM" id="MobiDB-lite"/>
    </source>
</evidence>
<keyword evidence="2" id="KW-0472">Membrane</keyword>
<dbReference type="AlphaFoldDB" id="A0A9P4R003"/>
<organism evidence="3 4">
    <name type="scientific">Polyplosphaeria fusca</name>
    <dbReference type="NCBI Taxonomy" id="682080"/>
    <lineage>
        <taxon>Eukaryota</taxon>
        <taxon>Fungi</taxon>
        <taxon>Dikarya</taxon>
        <taxon>Ascomycota</taxon>
        <taxon>Pezizomycotina</taxon>
        <taxon>Dothideomycetes</taxon>
        <taxon>Pleosporomycetidae</taxon>
        <taxon>Pleosporales</taxon>
        <taxon>Tetraplosphaeriaceae</taxon>
        <taxon>Polyplosphaeria</taxon>
    </lineage>
</organism>
<keyword evidence="4" id="KW-1185">Reference proteome</keyword>
<keyword evidence="2" id="KW-0812">Transmembrane</keyword>
<feature type="transmembrane region" description="Helical" evidence="2">
    <location>
        <begin position="518"/>
        <end position="543"/>
    </location>
</feature>
<feature type="transmembrane region" description="Helical" evidence="2">
    <location>
        <begin position="117"/>
        <end position="139"/>
    </location>
</feature>
<feature type="compositionally biased region" description="Low complexity" evidence="1">
    <location>
        <begin position="615"/>
        <end position="640"/>
    </location>
</feature>
<name>A0A9P4R003_9PLEO</name>
<sequence length="654" mass="71606">MAELDHRHVYTGFWVEHGAGSVMGATITTTVQTSTLVVAIVAILSSLGTAHLWNLVTFIVHQIGATGRPRYAILQQQQALLRTQPSPTVLIADIAKLIWSWKRKHNTAFLLKHSAPLGFLGIFFAATTILAGVFSSYIISGSNIMVLVDSPTCGLVDIYNMSLTDAPGYHTALNTVYWTNIQGIAASLAQGCYKNSTGFSGSCNTFVESRIGLDVSKSKCPWDASLCIGGSLPAIDIDSGLLDMRTDFGLNLPPESGVKYRRKATCAVLSLTNRTWVEDINSTTISYRPILPNEKMVLFDYGSTARDNSTFAVSLLSQNISTAFSMLLQLNTMDGDYQPSQEFRRKDADFIIKMMPMGIVSFLQPVDDPVFAAHRPFVQDSNLTVYLSDTVGTPVGCSYSLLETPGANDLQQAVLQLLITGSYFTGMQNAREVLATSKIYGRNVIPSLPNDQWVQEALFWASSGFAGLQMIILDYAAGPGSRVPEMAPNVKRAQTPAERELCGIMMVRQPGGFVNISVFGLAFVIAVTCTLTLADLSLLKFLIAWNRFREMAPTRARLEHWIQDGVLQIQRRAYEGQNQGSWTNLDKEIPVTVGLEKLDDQLQTPIPKLTHSQASPQPLQQVPTQTSTQTQTPTLVATQPETQAPPQEKALPQN</sequence>
<proteinExistence type="predicted"/>
<dbReference type="OrthoDB" id="3540210at2759"/>
<feature type="region of interest" description="Disordered" evidence="1">
    <location>
        <begin position="608"/>
        <end position="654"/>
    </location>
</feature>
<gene>
    <name evidence="3" type="ORF">EJ04DRAFT_603240</name>
</gene>
<protein>
    <submittedName>
        <fullName evidence="3">Uncharacterized protein</fullName>
    </submittedName>
</protein>
<keyword evidence="2" id="KW-1133">Transmembrane helix</keyword>
<evidence type="ECO:0000313" key="4">
    <source>
        <dbReference type="Proteomes" id="UP000799444"/>
    </source>
</evidence>
<dbReference type="Proteomes" id="UP000799444">
    <property type="component" value="Unassembled WGS sequence"/>
</dbReference>
<accession>A0A9P4R003</accession>